<evidence type="ECO:0000313" key="1">
    <source>
        <dbReference type="EMBL" id="GFQ97268.1"/>
    </source>
</evidence>
<gene>
    <name evidence="1" type="ORF">TNCT_305931</name>
</gene>
<keyword evidence="2" id="KW-1185">Reference proteome</keyword>
<protein>
    <submittedName>
        <fullName evidence="1">Uncharacterized protein</fullName>
    </submittedName>
</protein>
<sequence>MEHDTRSMAGYGNVSIYSSISNFKSVYARASVHIWTKRADDERLCCPEHFSTVAYLQMKHVRNPRTEGKKIFTSLMDLPPVSDMVLGRQSELMVLLKRIQTVEVLRVYHVLEMLKYDYCLINKFL</sequence>
<dbReference type="EMBL" id="BMAO01004819">
    <property type="protein sequence ID" value="GFQ97268.1"/>
    <property type="molecule type" value="Genomic_DNA"/>
</dbReference>
<accession>A0A8X6G7G3</accession>
<proteinExistence type="predicted"/>
<evidence type="ECO:0000313" key="2">
    <source>
        <dbReference type="Proteomes" id="UP000887116"/>
    </source>
</evidence>
<reference evidence="1" key="1">
    <citation type="submission" date="2020-07" db="EMBL/GenBank/DDBJ databases">
        <title>Multicomponent nature underlies the extraordinary mechanical properties of spider dragline silk.</title>
        <authorList>
            <person name="Kono N."/>
            <person name="Nakamura H."/>
            <person name="Mori M."/>
            <person name="Yoshida Y."/>
            <person name="Ohtoshi R."/>
            <person name="Malay A.D."/>
            <person name="Moran D.A.P."/>
            <person name="Tomita M."/>
            <person name="Numata K."/>
            <person name="Arakawa K."/>
        </authorList>
    </citation>
    <scope>NUCLEOTIDE SEQUENCE</scope>
</reference>
<dbReference type="Proteomes" id="UP000887116">
    <property type="component" value="Unassembled WGS sequence"/>
</dbReference>
<comment type="caution">
    <text evidence="1">The sequence shown here is derived from an EMBL/GenBank/DDBJ whole genome shotgun (WGS) entry which is preliminary data.</text>
</comment>
<name>A0A8X6G7G3_TRICU</name>
<dbReference type="AlphaFoldDB" id="A0A8X6G7G3"/>
<organism evidence="1 2">
    <name type="scientific">Trichonephila clavata</name>
    <name type="common">Joro spider</name>
    <name type="synonym">Nephila clavata</name>
    <dbReference type="NCBI Taxonomy" id="2740835"/>
    <lineage>
        <taxon>Eukaryota</taxon>
        <taxon>Metazoa</taxon>
        <taxon>Ecdysozoa</taxon>
        <taxon>Arthropoda</taxon>
        <taxon>Chelicerata</taxon>
        <taxon>Arachnida</taxon>
        <taxon>Araneae</taxon>
        <taxon>Araneomorphae</taxon>
        <taxon>Entelegynae</taxon>
        <taxon>Araneoidea</taxon>
        <taxon>Nephilidae</taxon>
        <taxon>Trichonephila</taxon>
    </lineage>
</organism>